<dbReference type="KEGG" id="bcv:Bcav_2142"/>
<evidence type="ECO:0000313" key="3">
    <source>
        <dbReference type="Proteomes" id="UP000007962"/>
    </source>
</evidence>
<dbReference type="HOGENOM" id="CLU_080422_1_1_11"/>
<feature type="transmembrane region" description="Helical" evidence="1">
    <location>
        <begin position="117"/>
        <end position="139"/>
    </location>
</feature>
<organism evidence="2 3">
    <name type="scientific">Beutenbergia cavernae (strain ATCC BAA-8 / DSM 12333 / CCUG 43141 / JCM 11478 / NBRC 16432 / NCIMB 13614 / HKI 0122)</name>
    <dbReference type="NCBI Taxonomy" id="471853"/>
    <lineage>
        <taxon>Bacteria</taxon>
        <taxon>Bacillati</taxon>
        <taxon>Actinomycetota</taxon>
        <taxon>Actinomycetes</taxon>
        <taxon>Micrococcales</taxon>
        <taxon>Beutenbergiaceae</taxon>
        <taxon>Beutenbergia</taxon>
    </lineage>
</organism>
<dbReference type="InterPro" id="IPR009339">
    <property type="entry name" value="DUF998"/>
</dbReference>
<accession>C5C6I8</accession>
<reference evidence="2 3" key="1">
    <citation type="journal article" date="2009" name="Stand. Genomic Sci.">
        <title>Complete genome sequence of Beutenbergia cavernae type strain (HKI 0122).</title>
        <authorList>
            <person name="Land M."/>
            <person name="Pukall R."/>
            <person name="Abt B."/>
            <person name="Goker M."/>
            <person name="Rohde M."/>
            <person name="Glavina Del Rio T."/>
            <person name="Tice H."/>
            <person name="Copeland A."/>
            <person name="Cheng J.F."/>
            <person name="Lucas S."/>
            <person name="Chen F."/>
            <person name="Nolan M."/>
            <person name="Bruce D."/>
            <person name="Goodwin L."/>
            <person name="Pitluck S."/>
            <person name="Ivanova N."/>
            <person name="Mavromatis K."/>
            <person name="Ovchinnikova G."/>
            <person name="Pati A."/>
            <person name="Chen A."/>
            <person name="Palaniappan K."/>
            <person name="Hauser L."/>
            <person name="Chang Y.J."/>
            <person name="Jefferies C.C."/>
            <person name="Saunders E."/>
            <person name="Brettin T."/>
            <person name="Detter J.C."/>
            <person name="Han C."/>
            <person name="Chain P."/>
            <person name="Bristow J."/>
            <person name="Eisen J.A."/>
            <person name="Markowitz V."/>
            <person name="Hugenholtz P."/>
            <person name="Kyrpides N.C."/>
            <person name="Klenk H.P."/>
            <person name="Lapidus A."/>
        </authorList>
    </citation>
    <scope>NUCLEOTIDE SEQUENCE [LARGE SCALE GENOMIC DNA]</scope>
    <source>
        <strain evidence="3">ATCC BAA-8 / DSM 12333 / NBRC 16432</strain>
    </source>
</reference>
<keyword evidence="3" id="KW-1185">Reference proteome</keyword>
<sequence>MVLAAGLFPVLESVVAAGWAPPGYDWSANYLSDLGVPQCVVTDRVICSPRHAVMNAGFVTLGLLVGAGAALLRSLVRTRWRGPVLVAAGVLALGVVGLGVFPGSVVEALDGDVVRMALHTTASVAAVVGGLVTILLVIVASWGRRAGYVGASAALLAVGCAGVAVDVLGLDVGLGPGAVQRLTVYPIVAWLVLTGVLVLVASWRGSLGIVAASDGVAMPAPGAGPGS</sequence>
<feature type="transmembrane region" description="Helical" evidence="1">
    <location>
        <begin position="146"/>
        <end position="170"/>
    </location>
</feature>
<dbReference type="STRING" id="471853.Bcav_2142"/>
<keyword evidence="1" id="KW-1133">Transmembrane helix</keyword>
<dbReference type="eggNOG" id="COG3371">
    <property type="taxonomic scope" value="Bacteria"/>
</dbReference>
<keyword evidence="1" id="KW-0472">Membrane</keyword>
<dbReference type="EMBL" id="CP001618">
    <property type="protein sequence ID" value="ACQ80394.1"/>
    <property type="molecule type" value="Genomic_DNA"/>
</dbReference>
<evidence type="ECO:0000313" key="2">
    <source>
        <dbReference type="EMBL" id="ACQ80394.1"/>
    </source>
</evidence>
<evidence type="ECO:0008006" key="4">
    <source>
        <dbReference type="Google" id="ProtNLM"/>
    </source>
</evidence>
<dbReference type="Pfam" id="PF06197">
    <property type="entry name" value="DUF998"/>
    <property type="match status" value="1"/>
</dbReference>
<dbReference type="Proteomes" id="UP000007962">
    <property type="component" value="Chromosome"/>
</dbReference>
<dbReference type="AlphaFoldDB" id="C5C6I8"/>
<name>C5C6I8_BEUC1</name>
<gene>
    <name evidence="2" type="ordered locus">Bcav_2142</name>
</gene>
<evidence type="ECO:0000256" key="1">
    <source>
        <dbReference type="SAM" id="Phobius"/>
    </source>
</evidence>
<feature type="transmembrane region" description="Helical" evidence="1">
    <location>
        <begin position="84"/>
        <end position="105"/>
    </location>
</feature>
<proteinExistence type="predicted"/>
<protein>
    <recommendedName>
        <fullName evidence="4">DUF998 domain-containing protein</fullName>
    </recommendedName>
</protein>
<keyword evidence="1" id="KW-0812">Transmembrane</keyword>
<feature type="transmembrane region" description="Helical" evidence="1">
    <location>
        <begin position="52"/>
        <end position="72"/>
    </location>
</feature>
<feature type="transmembrane region" description="Helical" evidence="1">
    <location>
        <begin position="182"/>
        <end position="203"/>
    </location>
</feature>